<comment type="caution">
    <text evidence="1">The sequence shown here is derived from an EMBL/GenBank/DDBJ whole genome shotgun (WGS) entry which is preliminary data.</text>
</comment>
<accession>A0A6V8KWW8</accession>
<evidence type="ECO:0000313" key="2">
    <source>
        <dbReference type="Proteomes" id="UP000482960"/>
    </source>
</evidence>
<dbReference type="Proteomes" id="UP000482960">
    <property type="component" value="Unassembled WGS sequence"/>
</dbReference>
<dbReference type="RefSeq" id="WP_173074013.1">
    <property type="nucleotide sequence ID" value="NZ_BAABJB010000016.1"/>
</dbReference>
<organism evidence="1 2">
    <name type="scientific">Phytohabitans rumicis</name>
    <dbReference type="NCBI Taxonomy" id="1076125"/>
    <lineage>
        <taxon>Bacteria</taxon>
        <taxon>Bacillati</taxon>
        <taxon>Actinomycetota</taxon>
        <taxon>Actinomycetes</taxon>
        <taxon>Micromonosporales</taxon>
        <taxon>Micromonosporaceae</taxon>
    </lineage>
</organism>
<dbReference type="AlphaFoldDB" id="A0A6V8KWW8"/>
<reference evidence="1 2" key="2">
    <citation type="submission" date="2020-03" db="EMBL/GenBank/DDBJ databases">
        <authorList>
            <person name="Ichikawa N."/>
            <person name="Kimura A."/>
            <person name="Kitahashi Y."/>
            <person name="Uohara A."/>
        </authorList>
    </citation>
    <scope>NUCLEOTIDE SEQUENCE [LARGE SCALE GENOMIC DNA]</scope>
    <source>
        <strain evidence="1 2">NBRC 108638</strain>
    </source>
</reference>
<protein>
    <submittedName>
        <fullName evidence="1">Uncharacterized protein</fullName>
    </submittedName>
</protein>
<keyword evidence="2" id="KW-1185">Reference proteome</keyword>
<name>A0A6V8KWW8_9ACTN</name>
<gene>
    <name evidence="1" type="ORF">Prum_008100</name>
</gene>
<evidence type="ECO:0000313" key="1">
    <source>
        <dbReference type="EMBL" id="GFJ87168.1"/>
    </source>
</evidence>
<dbReference type="EMBL" id="BLPG01000001">
    <property type="protein sequence ID" value="GFJ87168.1"/>
    <property type="molecule type" value="Genomic_DNA"/>
</dbReference>
<reference evidence="1 2" key="1">
    <citation type="submission" date="2020-03" db="EMBL/GenBank/DDBJ databases">
        <title>Whole genome shotgun sequence of Phytohabitans rumicis NBRC 108638.</title>
        <authorList>
            <person name="Komaki H."/>
            <person name="Tamura T."/>
        </authorList>
    </citation>
    <scope>NUCLEOTIDE SEQUENCE [LARGE SCALE GENOMIC DNA]</scope>
    <source>
        <strain evidence="1 2">NBRC 108638</strain>
    </source>
</reference>
<sequence length="178" mass="18647">MTAPLPGEVGIPIQVSEQQLTVMLREAFARGEDPNVPFVWQDLDSELFVDLRTLRVALRDGLLLVGLTVRCDETGGDRGEGIELVVPIALGSQAEPAGLVGTVETAARGPSALVVAVWGETVVAATWLAFLAVCREVAGRAGLDAKRQPLLPGAVWAAPGRLGVVPQARHAIDQAGLS</sequence>
<proteinExistence type="predicted"/>